<name>A0A8J6UHQ1_9BACT</name>
<evidence type="ECO:0000313" key="1">
    <source>
        <dbReference type="EMBL" id="MBD1399660.1"/>
    </source>
</evidence>
<dbReference type="AlphaFoldDB" id="A0A8J6UHQ1"/>
<evidence type="ECO:0008006" key="3">
    <source>
        <dbReference type="Google" id="ProtNLM"/>
    </source>
</evidence>
<reference evidence="1" key="1">
    <citation type="submission" date="2020-09" db="EMBL/GenBank/DDBJ databases">
        <title>Pelobacter alkaliphilus sp. nov., a novel anaerobic arsenate-reducing bacterium from terrestrial mud volcano.</title>
        <authorList>
            <person name="Khomyakova M.A."/>
            <person name="Merkel A.Y."/>
            <person name="Slobodkin A.I."/>
        </authorList>
    </citation>
    <scope>NUCLEOTIDE SEQUENCE</scope>
    <source>
        <strain evidence="1">M08fum</strain>
    </source>
</reference>
<gene>
    <name evidence="1" type="ORF">ICT70_03150</name>
</gene>
<proteinExistence type="predicted"/>
<accession>A0A8J6UHQ1</accession>
<protein>
    <recommendedName>
        <fullName evidence="3">Proline reductase</fullName>
    </recommendedName>
</protein>
<sequence>MGLIQRVIEEVGIATIGISIVREYAEQVRPPRTVFLKWPFGHPVGEPHNKAQQRTVVTESLRLLYEIETPGTIIDLPFAWRRHKYNTDSVVSG</sequence>
<dbReference type="RefSeq" id="WP_191153939.1">
    <property type="nucleotide sequence ID" value="NZ_JACWUN010000003.1"/>
</dbReference>
<dbReference type="EMBL" id="JACWUN010000003">
    <property type="protein sequence ID" value="MBD1399660.1"/>
    <property type="molecule type" value="Genomic_DNA"/>
</dbReference>
<comment type="caution">
    <text evidence="1">The sequence shown here is derived from an EMBL/GenBank/DDBJ whole genome shotgun (WGS) entry which is preliminary data.</text>
</comment>
<evidence type="ECO:0000313" key="2">
    <source>
        <dbReference type="Proteomes" id="UP000632828"/>
    </source>
</evidence>
<dbReference type="Proteomes" id="UP000632828">
    <property type="component" value="Unassembled WGS sequence"/>
</dbReference>
<organism evidence="1 2">
    <name type="scientific">Pelovirga terrestris</name>
    <dbReference type="NCBI Taxonomy" id="2771352"/>
    <lineage>
        <taxon>Bacteria</taxon>
        <taxon>Pseudomonadati</taxon>
        <taxon>Thermodesulfobacteriota</taxon>
        <taxon>Desulfuromonadia</taxon>
        <taxon>Geobacterales</taxon>
        <taxon>Geobacteraceae</taxon>
        <taxon>Pelovirga</taxon>
    </lineage>
</organism>
<keyword evidence="2" id="KW-1185">Reference proteome</keyword>